<dbReference type="Proteomes" id="UP000887458">
    <property type="component" value="Unassembled WGS sequence"/>
</dbReference>
<feature type="compositionally biased region" description="Polar residues" evidence="1">
    <location>
        <begin position="68"/>
        <end position="84"/>
    </location>
</feature>
<organism evidence="2 3">
    <name type="scientific">Dermatophagoides pteronyssinus</name>
    <name type="common">European house dust mite</name>
    <dbReference type="NCBI Taxonomy" id="6956"/>
    <lineage>
        <taxon>Eukaryota</taxon>
        <taxon>Metazoa</taxon>
        <taxon>Ecdysozoa</taxon>
        <taxon>Arthropoda</taxon>
        <taxon>Chelicerata</taxon>
        <taxon>Arachnida</taxon>
        <taxon>Acari</taxon>
        <taxon>Acariformes</taxon>
        <taxon>Sarcoptiformes</taxon>
        <taxon>Astigmata</taxon>
        <taxon>Psoroptidia</taxon>
        <taxon>Analgoidea</taxon>
        <taxon>Pyroglyphidae</taxon>
        <taxon>Dermatophagoidinae</taxon>
        <taxon>Dermatophagoides</taxon>
    </lineage>
</organism>
<evidence type="ECO:0000313" key="2">
    <source>
        <dbReference type="EMBL" id="KAH9421803.1"/>
    </source>
</evidence>
<feature type="region of interest" description="Disordered" evidence="1">
    <location>
        <begin position="61"/>
        <end position="84"/>
    </location>
</feature>
<evidence type="ECO:0008006" key="4">
    <source>
        <dbReference type="Google" id="ProtNLM"/>
    </source>
</evidence>
<reference evidence="2 3" key="2">
    <citation type="journal article" date="2022" name="Mol. Biol. Evol.">
        <title>Comparative Genomics Reveals Insights into the Divergent Evolution of Astigmatic Mites and Household Pest Adaptations.</title>
        <authorList>
            <person name="Xiong Q."/>
            <person name="Wan A.T."/>
            <person name="Liu X."/>
            <person name="Fung C.S."/>
            <person name="Xiao X."/>
            <person name="Malainual N."/>
            <person name="Hou J."/>
            <person name="Wang L."/>
            <person name="Wang M."/>
            <person name="Yang K.Y."/>
            <person name="Cui Y."/>
            <person name="Leung E.L."/>
            <person name="Nong W."/>
            <person name="Shin S.K."/>
            <person name="Au S.W."/>
            <person name="Jeong K.Y."/>
            <person name="Chew F.T."/>
            <person name="Hui J.H."/>
            <person name="Leung T.F."/>
            <person name="Tungtrongchitr A."/>
            <person name="Zhong N."/>
            <person name="Liu Z."/>
            <person name="Tsui S.K."/>
        </authorList>
    </citation>
    <scope>NUCLEOTIDE SEQUENCE [LARGE SCALE GENOMIC DNA]</scope>
    <source>
        <strain evidence="2">Derp</strain>
    </source>
</reference>
<keyword evidence="3" id="KW-1185">Reference proteome</keyword>
<reference evidence="2 3" key="1">
    <citation type="journal article" date="2018" name="J. Allergy Clin. Immunol.">
        <title>High-quality assembly of Dermatophagoides pteronyssinus genome and transcriptome reveals a wide range of novel allergens.</title>
        <authorList>
            <person name="Liu X.Y."/>
            <person name="Yang K.Y."/>
            <person name="Wang M.Q."/>
            <person name="Kwok J.S."/>
            <person name="Zeng X."/>
            <person name="Yang Z."/>
            <person name="Xiao X.J."/>
            <person name="Lau C.P."/>
            <person name="Li Y."/>
            <person name="Huang Z.M."/>
            <person name="Ba J.G."/>
            <person name="Yim A.K."/>
            <person name="Ouyang C.Y."/>
            <person name="Ngai S.M."/>
            <person name="Chan T.F."/>
            <person name="Leung E.L."/>
            <person name="Liu L."/>
            <person name="Liu Z.G."/>
            <person name="Tsui S.K."/>
        </authorList>
    </citation>
    <scope>NUCLEOTIDE SEQUENCE [LARGE SCALE GENOMIC DNA]</scope>
    <source>
        <strain evidence="2">Derp</strain>
    </source>
</reference>
<protein>
    <recommendedName>
        <fullName evidence="4">SAM domain-containing protein</fullName>
    </recommendedName>
</protein>
<proteinExistence type="predicted"/>
<comment type="caution">
    <text evidence="2">The sequence shown here is derived from an EMBL/GenBank/DDBJ whole genome shotgun (WGS) entry which is preliminary data.</text>
</comment>
<evidence type="ECO:0000256" key="1">
    <source>
        <dbReference type="SAM" id="MobiDB-lite"/>
    </source>
</evidence>
<name>A0ABQ8JH99_DERPT</name>
<gene>
    <name evidence="2" type="ORF">DERP_002091</name>
</gene>
<dbReference type="EMBL" id="NJHN03000037">
    <property type="protein sequence ID" value="KAH9421803.1"/>
    <property type="molecule type" value="Genomic_DNA"/>
</dbReference>
<evidence type="ECO:0000313" key="3">
    <source>
        <dbReference type="Proteomes" id="UP000887458"/>
    </source>
</evidence>
<sequence>MEEVKRRLNREGINTSVFAEENVDLSTFLALTREDFIDLNFSIIKTRKILMIQEEIRSKYATPAAPQSKINKANHSRPQSQSLSDVVQDTIITPTTITNSSSTNYSIVTIPAMGCSSTNFDNHQMIEGDRNVNEIDAALVNLNANSDAHSSQGEMVQVEIHNQHDYNSPVPNEIRQQNLSLISLSKRHSEAFRLIENLDFRSLLAQDDQGAILLEVLDRGDYLDKRLPGTLVKVIAVVADEFIYRNFGLRYPYEVGEQVVERIYESIGHRCNLGEKKEWFGLRKNNNRVGRIHSRNEKRKRLNREYNTSLSMETSFIRFKNPKNLKRMLNV</sequence>
<accession>A0ABQ8JH99</accession>